<dbReference type="eggNOG" id="KOG1796">
    <property type="taxonomic scope" value="Eukaryota"/>
</dbReference>
<accession>L1JPZ3</accession>
<evidence type="ECO:0000313" key="7">
    <source>
        <dbReference type="EMBL" id="EKX50324.1"/>
    </source>
</evidence>
<evidence type="ECO:0000313" key="9">
    <source>
        <dbReference type="Proteomes" id="UP000011087"/>
    </source>
</evidence>
<dbReference type="PANTHER" id="PTHR16166">
    <property type="entry name" value="VACUOLAR PROTEIN SORTING-ASSOCIATED PROTEIN VPS13"/>
    <property type="match status" value="1"/>
</dbReference>
<feature type="region of interest" description="Disordered" evidence="4">
    <location>
        <begin position="1196"/>
        <end position="1223"/>
    </location>
</feature>
<sequence length="3427" mass="388406">MSAKVTKYVALQLKNLLGTYLDGVTEDSLNLQLLGGKLKLENLSIKETALAWLELPFRTSGKVGHLELSVNFLRFWWNEPVIIILKDVEINFEPLEQASFVKGDTLSSDDYASHFERIRIWKESQIHALNEKQEDGERKAPSFLARLAKKVRDNLQIHISNFRVNIIDKRASREGHKCFTLGIVLGSLVAMSASNNESKGNQPSEDTTATEKVLEIKDLQMHLVSHDDERRDSAVAEKNLEDFQIIKPIHLVVRLTINDNHQFKAPQFHFRLEMNKLEWRFFKMQYIIIYKILEECNMYRSRIEHWYWRPREPPLKDPKKWFRYAIRRIRDQVHHRRCATKLGEQYTCTYLSQLLSNDSNDEGRTLRAFENHLNAESIASFRQAAKQMSEAHEAAVTEAKKAARSQQSWGQWARSFVVSSYDQDLDKSSLDEESKKILNEALQFSNASDDAIETNAYPREYARFRIDFSISMGSLTLIEKGWLANEDPKELCYMQFDVLDGKYDIRRDTYMYGFSLLSFEMQDRQNSIDGLSRIASCNHEISDDDSEAKPLLTWNWDTLPTSDSPKDGGNIAVTLDGLHLIYSVECVLGVYNFWIVPKEDRFPTSAAEIVQDHEDDSSEWQLQLWKDRTRFDKRMQWHISVLKPCILFPADHKSDSEPVIVFDLDSFDWKSVLISGDDEKLEFFDRNVLDVKNTRFRLAEDINIWLHCLANNRTAWIMKGITLATDFDFQITWDWCKLTEPIRVMKDLPRQIVKGTLPCANLFCTAEQYNSFWYAFFKVVRSHYPPTDVVKETSTIKVVKPESSGLSFEFAFDMNELKLNLLESASDSSAHERKVCAHVLFRGFNTRYHNGYKSSLRMLMQHLEIKDEINQFSFASSQRQTAGQEEDEFVCIERGWIAPEIFHDYQYDAWWDFNFKSLSMNWNESTVRILTDFCTGAFRDRSQRAGQARLKSSLVDDDLFYEAEENQHDPQPATDEPHKPKQALKITASIRLLSATLLRAGDTVVWFSEANLVLHDYHFTTICRILKFNRRHAAKVDLLNVSGEQESIQAPAFDQSRLIGTFEMAGLSIRAGMHSRDHGSTDLVRCNITKMLCNFQKDIDNLEMDFKVNSVDVTDITESDAMGNKDILNADSLNEDTSHLATIHRKEFLSDCPEKEEYDVLWRLDFQNLILNWNDKTVSMLLNYVNTMQDISKSLLSGRDTSGSPKIEAGEVSRELDQSLEDREASKKGRKVVKATASIRLLSATLLRAGDTVVWFSEANLVLHDYHFTTICRILKFNRRHAAKVDLLNVSGEQESIQAPAFDQSRLIGTFEMAGLSIRAGMHSRDHGSTDLVRCNITKMLCNFQKDIDNLEMDFKVNSVDVTDITEIEKGERVLLSSRESDNQSGELARIQYASFSPSCQHKPDYDVLWRLDFQNLILNWNDKTVSMLLNYVNTMQDISKSLLSGRDTSGSPKIEAGEVSRELDQSLEDREASKKGRKVVKATASIRLLSATLLRAGDTVGMDVKDGSGKYLMDQVNVGLKLDRCVKTAGKGQTDKRIEVAIDVSEVCSHVELSQLHLFFSVLGSSFSSPKRAIVLSPTKKSRNSSAGRDSNRLQSKELMVNLSFAALKLLTWSLRDGKYVPHTFFSLEQPKFYYEALGESRKMSCSVQKFEMTFEGNDILDKVSLVRYYHENDSLVPETEIESNPQLKIEYSDLSGQEEKPGCDSRLRIVLFRPEMMLAPSAVAEVFLYFRDILECYAQFQKKFHHSPSASTTEEEDRLTSLQTMKTDIEIYKPRISFLDEKSKQGAAKIVLQSDIRLTGMSSHNSWKFQSCDLEHIEMFVTEKVTSQAMRSIVDPFDMNIALKHVEDDENSIELLAVDISSAVEAQLSYQDWILAYLMFGGWKELWSLLDSQSNLSKGKESAKMLFRSKSTTAFTFCCPQICVTFINDCFSESHIPVLEVRGSPVAVTNNVKGSVWHQQVNVGLEIDYFNMEIAEWEPFLEYWPLNLSREMANNSITLKVGSSDPGEFNLTLGFLECLSLNRQTLQRALDNLESDGAMEETYDEAGRISILHPYHVRNDIGVAVECATVDDPGNELSIVVAPGACVPMDIKSSRRNQRKRLAKAQRISLNVGEGWYPCVVRIDRVGKQNLVFKPIRQEGNDCRVICDIKLVEGSKHISLVSSVRVVNKTSHSFSLLFEPDGSQPQEGGILDLSPQQSLSVPVQLVAHCCLRIQPTERHKWSSPLELRKPPRDVNGKACPRIWLYNAEDSSESTRDSFYMWVRMNSPDMFRINITLTPILTLCNELALPINYGICVGDNGQKKIPKSQNSIAPGEKVEHHNVSPAETAFFAIKLPGMKWSNYARIQADRRVNQDVELHREVYCKDDADDSLKLCVSISNFVIRDATSDFGRDRRITLSCPYWIRNLTGLPLSFCLGSPNLNSGDMDVVMPTPRMLSNVNMHPAISSFPSGFSFAGMNSMQGMMLARSSADASVDFMMPGLKEFQRMELEKNTVSNGLVERPIGSERLKPEDYPSLMFSFSASKRRLLHVKVAGSSWSEGIPIHDGGASGMVEIRNEGRGGNEGPSSDFLFQLSLTTQTKKGTHFKTEILTFRPRFVIVNKLDQTVHYRQMDTEGIYIVRPDHKTNFHWPNANCPNELCIRIVAEVEGTETTSMPYEWSGAFDISTLGESHIRLRSKEPEWPSCIVRAGGLTGTQIEVRNIGETLHVIFQAESSSIPPYRISNMTSLALLVNQAVQGYDQHVDLVPPNSSIPFAWDKPLLEHVLAVRVAGAGDTPSCALCKFDKIGQTKFFFINDRKVLLSVIADGPTRVLRAFFESRTEMGVESPVAAREAMQGPEGSTDEGNKFQMSVEFNRVSVTMVDLHPQELVCMHLQCVQLNYEKKLLLTEKNRSLLLLVQDFQVDNMLQRTPHPVVLYSSIKGDDKPFLQLEMVQDLNGESTILTFQSVLAEIKDVELNLEGRIVMLVYLYYLSCMELLQVSRGDVQVIDENALFSPNSSNKIYVQSFALPAVNVNFSFARRDLGEGDFKNANEVAQRLSWLAASVDNAPLTLNDLSIHHAFMDPRSLLNVLREHYQKECVRQLYRILGSVEVLGNPVGLMRNLGTGFKAFRTGISGLRNGDQQSFKDGTKVLVQHVGHGFSNTLSKVSSSVSRGLASVALDKDFIREREEQKDYRGRPEDYKVGFKQGTSHLARSVGSGISGFMNKPVEGYNRAGMKGMMQGMVHGVAGLICKPTSGLLDLIANTSEGLRNQTNPLGKVTVGRMREPRLLNYDRVLRSLNAAPLPHIELFHRLIGDTRSDLSLHGDLQSDMYRSHIVLDDGVLFFTDKHCLYARRQPAASDGWGEKGINAPVKPAQASGCSLVWCISWRDLGGIEARGDCVWLQADPSAYADWEKVPFPCREDVQLILYAMHDAWKGGVEDEEVELVA</sequence>
<reference evidence="9" key="2">
    <citation type="submission" date="2012-11" db="EMBL/GenBank/DDBJ databases">
        <authorList>
            <person name="Kuo A."/>
            <person name="Curtis B.A."/>
            <person name="Tanifuji G."/>
            <person name="Burki F."/>
            <person name="Gruber A."/>
            <person name="Irimia M."/>
            <person name="Maruyama S."/>
            <person name="Arias M.C."/>
            <person name="Ball S.G."/>
            <person name="Gile G.H."/>
            <person name="Hirakawa Y."/>
            <person name="Hopkins J.F."/>
            <person name="Rensing S.A."/>
            <person name="Schmutz J."/>
            <person name="Symeonidi A."/>
            <person name="Elias M."/>
            <person name="Eveleigh R.J."/>
            <person name="Herman E.K."/>
            <person name="Klute M.J."/>
            <person name="Nakayama T."/>
            <person name="Obornik M."/>
            <person name="Reyes-Prieto A."/>
            <person name="Armbrust E.V."/>
            <person name="Aves S.J."/>
            <person name="Beiko R.G."/>
            <person name="Coutinho P."/>
            <person name="Dacks J.B."/>
            <person name="Durnford D.G."/>
            <person name="Fast N.M."/>
            <person name="Green B.R."/>
            <person name="Grisdale C."/>
            <person name="Hempe F."/>
            <person name="Henrissat B."/>
            <person name="Hoppner M.P."/>
            <person name="Ishida K.-I."/>
            <person name="Kim E."/>
            <person name="Koreny L."/>
            <person name="Kroth P.G."/>
            <person name="Liu Y."/>
            <person name="Malik S.-B."/>
            <person name="Maier U.G."/>
            <person name="McRose D."/>
            <person name="Mock T."/>
            <person name="Neilson J.A."/>
            <person name="Onodera N.T."/>
            <person name="Poole A.M."/>
            <person name="Pritham E.J."/>
            <person name="Richards T.A."/>
            <person name="Rocap G."/>
            <person name="Roy S.W."/>
            <person name="Sarai C."/>
            <person name="Schaack S."/>
            <person name="Shirato S."/>
            <person name="Slamovits C.H."/>
            <person name="Spencer D.F."/>
            <person name="Suzuki S."/>
            <person name="Worden A.Z."/>
            <person name="Zauner S."/>
            <person name="Barry K."/>
            <person name="Bell C."/>
            <person name="Bharti A.K."/>
            <person name="Crow J.A."/>
            <person name="Grimwood J."/>
            <person name="Kramer R."/>
            <person name="Lindquist E."/>
            <person name="Lucas S."/>
            <person name="Salamov A."/>
            <person name="McFadden G.I."/>
            <person name="Lane C.E."/>
            <person name="Keeling P.J."/>
            <person name="Gray M.W."/>
            <person name="Grigoriev I.V."/>
            <person name="Archibald J.M."/>
        </authorList>
    </citation>
    <scope>NUCLEOTIDE SEQUENCE</scope>
    <source>
        <strain evidence="9">CCMP2712</strain>
    </source>
</reference>
<organism evidence="7">
    <name type="scientific">Guillardia theta (strain CCMP2712)</name>
    <name type="common">Cryptophyte</name>
    <dbReference type="NCBI Taxonomy" id="905079"/>
    <lineage>
        <taxon>Eukaryota</taxon>
        <taxon>Cryptophyceae</taxon>
        <taxon>Pyrenomonadales</taxon>
        <taxon>Geminigeraceae</taxon>
        <taxon>Guillardia</taxon>
    </lineage>
</organism>
<evidence type="ECO:0000259" key="5">
    <source>
        <dbReference type="Pfam" id="PF12624"/>
    </source>
</evidence>
<dbReference type="Pfam" id="PF25036">
    <property type="entry name" value="VPS13_VAB"/>
    <property type="match status" value="2"/>
</dbReference>
<dbReference type="HOGENOM" id="CLU_224939_0_0_1"/>
<dbReference type="GO" id="GO:0006623">
    <property type="term" value="P:protein targeting to vacuole"/>
    <property type="evidence" value="ECO:0007669"/>
    <property type="project" value="TreeGrafter"/>
</dbReference>
<keyword evidence="3" id="KW-0445">Lipid transport</keyword>
<feature type="compositionally biased region" description="Basic and acidic residues" evidence="4">
    <location>
        <begin position="1456"/>
        <end position="1471"/>
    </location>
</feature>
<feature type="region of interest" description="Disordered" evidence="4">
    <location>
        <begin position="1444"/>
        <end position="1471"/>
    </location>
</feature>
<dbReference type="PaxDb" id="55529-EKX50324"/>
<feature type="domain" description="Chorein N-terminal" evidence="5">
    <location>
        <begin position="7"/>
        <end position="667"/>
    </location>
</feature>
<dbReference type="eggNOG" id="KOG1809">
    <property type="taxonomic scope" value="Eukaryota"/>
</dbReference>
<evidence type="ECO:0000313" key="8">
    <source>
        <dbReference type="EnsemblProtists" id="EKX50324"/>
    </source>
</evidence>
<name>L1JPZ3_GUITC</name>
<gene>
    <name evidence="7" type="ORF">GUITHDRAFT_135471</name>
</gene>
<evidence type="ECO:0000259" key="6">
    <source>
        <dbReference type="Pfam" id="PF25036"/>
    </source>
</evidence>
<dbReference type="InterPro" id="IPR009543">
    <property type="entry name" value="VPS13_VAB"/>
</dbReference>
<protein>
    <submittedName>
        <fullName evidence="7 8">Uncharacterized protein</fullName>
    </submittedName>
</protein>
<dbReference type="Pfam" id="PF12624">
    <property type="entry name" value="VPS13_N"/>
    <property type="match status" value="1"/>
</dbReference>
<comment type="similarity">
    <text evidence="1">Belongs to the VPS13 family.</text>
</comment>
<feature type="compositionally biased region" description="Basic and acidic residues" evidence="4">
    <location>
        <begin position="1208"/>
        <end position="1223"/>
    </location>
</feature>
<dbReference type="OMA" id="ENESEGW"/>
<dbReference type="InterPro" id="IPR026847">
    <property type="entry name" value="VPS13"/>
</dbReference>
<feature type="domain" description="Vacuolar protein sorting-associated protein 13 VPS13 adaptor binding" evidence="6">
    <location>
        <begin position="2515"/>
        <end position="2761"/>
    </location>
</feature>
<proteinExistence type="inferred from homology"/>
<keyword evidence="9" id="KW-1185">Reference proteome</keyword>
<evidence type="ECO:0000256" key="3">
    <source>
        <dbReference type="ARBA" id="ARBA00023055"/>
    </source>
</evidence>
<dbReference type="Proteomes" id="UP000011087">
    <property type="component" value="Unassembled WGS sequence"/>
</dbReference>
<dbReference type="EnsemblProtists" id="EKX50324">
    <property type="protein sequence ID" value="EKX50324"/>
    <property type="gene ID" value="GUITHDRAFT_135471"/>
</dbReference>
<dbReference type="PANTHER" id="PTHR16166:SF93">
    <property type="entry name" value="INTERMEMBRANE LIPID TRANSFER PROTEIN VPS13"/>
    <property type="match status" value="1"/>
</dbReference>
<keyword evidence="2" id="KW-0813">Transport</keyword>
<dbReference type="STRING" id="905079.L1JPZ3"/>
<evidence type="ECO:0000256" key="1">
    <source>
        <dbReference type="ARBA" id="ARBA00006545"/>
    </source>
</evidence>
<dbReference type="GeneID" id="17306885"/>
<dbReference type="RefSeq" id="XP_005837304.1">
    <property type="nucleotide sequence ID" value="XM_005837247.1"/>
</dbReference>
<dbReference type="OrthoDB" id="428159at2759"/>
<feature type="domain" description="Vacuolar protein sorting-associated protein 13 VPS13 adaptor binding" evidence="6">
    <location>
        <begin position="2123"/>
        <end position="2416"/>
    </location>
</feature>
<dbReference type="EMBL" id="JH992979">
    <property type="protein sequence ID" value="EKX50324.1"/>
    <property type="molecule type" value="Genomic_DNA"/>
</dbReference>
<evidence type="ECO:0000256" key="4">
    <source>
        <dbReference type="SAM" id="MobiDB-lite"/>
    </source>
</evidence>
<evidence type="ECO:0000256" key="2">
    <source>
        <dbReference type="ARBA" id="ARBA00022448"/>
    </source>
</evidence>
<dbReference type="GO" id="GO:0045053">
    <property type="term" value="P:protein retention in Golgi apparatus"/>
    <property type="evidence" value="ECO:0007669"/>
    <property type="project" value="TreeGrafter"/>
</dbReference>
<dbReference type="KEGG" id="gtt:GUITHDRAFT_135471"/>
<dbReference type="GO" id="GO:0006869">
    <property type="term" value="P:lipid transport"/>
    <property type="evidence" value="ECO:0007669"/>
    <property type="project" value="UniProtKB-KW"/>
</dbReference>
<reference evidence="7 9" key="1">
    <citation type="journal article" date="2012" name="Nature">
        <title>Algal genomes reveal evolutionary mosaicism and the fate of nucleomorphs.</title>
        <authorList>
            <consortium name="DOE Joint Genome Institute"/>
            <person name="Curtis B.A."/>
            <person name="Tanifuji G."/>
            <person name="Burki F."/>
            <person name="Gruber A."/>
            <person name="Irimia M."/>
            <person name="Maruyama S."/>
            <person name="Arias M.C."/>
            <person name="Ball S.G."/>
            <person name="Gile G.H."/>
            <person name="Hirakawa Y."/>
            <person name="Hopkins J.F."/>
            <person name="Kuo A."/>
            <person name="Rensing S.A."/>
            <person name="Schmutz J."/>
            <person name="Symeonidi A."/>
            <person name="Elias M."/>
            <person name="Eveleigh R.J."/>
            <person name="Herman E.K."/>
            <person name="Klute M.J."/>
            <person name="Nakayama T."/>
            <person name="Obornik M."/>
            <person name="Reyes-Prieto A."/>
            <person name="Armbrust E.V."/>
            <person name="Aves S.J."/>
            <person name="Beiko R.G."/>
            <person name="Coutinho P."/>
            <person name="Dacks J.B."/>
            <person name="Durnford D.G."/>
            <person name="Fast N.M."/>
            <person name="Green B.R."/>
            <person name="Grisdale C.J."/>
            <person name="Hempel F."/>
            <person name="Henrissat B."/>
            <person name="Hoppner M.P."/>
            <person name="Ishida K."/>
            <person name="Kim E."/>
            <person name="Koreny L."/>
            <person name="Kroth P.G."/>
            <person name="Liu Y."/>
            <person name="Malik S.B."/>
            <person name="Maier U.G."/>
            <person name="McRose D."/>
            <person name="Mock T."/>
            <person name="Neilson J.A."/>
            <person name="Onodera N.T."/>
            <person name="Poole A.M."/>
            <person name="Pritham E.J."/>
            <person name="Richards T.A."/>
            <person name="Rocap G."/>
            <person name="Roy S.W."/>
            <person name="Sarai C."/>
            <person name="Schaack S."/>
            <person name="Shirato S."/>
            <person name="Slamovits C.H."/>
            <person name="Spencer D.F."/>
            <person name="Suzuki S."/>
            <person name="Worden A.Z."/>
            <person name="Zauner S."/>
            <person name="Barry K."/>
            <person name="Bell C."/>
            <person name="Bharti A.K."/>
            <person name="Crow J.A."/>
            <person name="Grimwood J."/>
            <person name="Kramer R."/>
            <person name="Lindquist E."/>
            <person name="Lucas S."/>
            <person name="Salamov A."/>
            <person name="McFadden G.I."/>
            <person name="Lane C.E."/>
            <person name="Keeling P.J."/>
            <person name="Gray M.W."/>
            <person name="Grigoriev I.V."/>
            <person name="Archibald J.M."/>
        </authorList>
    </citation>
    <scope>NUCLEOTIDE SEQUENCE</scope>
    <source>
        <strain evidence="7 9">CCMP2712</strain>
    </source>
</reference>
<dbReference type="InterPro" id="IPR026854">
    <property type="entry name" value="VPS13_N"/>
</dbReference>
<reference evidence="8" key="3">
    <citation type="submission" date="2015-06" db="UniProtKB">
        <authorList>
            <consortium name="EnsemblProtists"/>
        </authorList>
    </citation>
    <scope>IDENTIFICATION</scope>
</reference>